<evidence type="ECO:0000313" key="1">
    <source>
        <dbReference type="Proteomes" id="UP000887576"/>
    </source>
</evidence>
<dbReference type="Proteomes" id="UP000887576">
    <property type="component" value="Unplaced"/>
</dbReference>
<accession>A0AC34QWP5</accession>
<proteinExistence type="predicted"/>
<evidence type="ECO:0000313" key="2">
    <source>
        <dbReference type="WBParaSite" id="JU765_v2.g20049.t2"/>
    </source>
</evidence>
<sequence length="169" mass="19070">MIFQAFSVAFFCFLLQIAESLKCYSCASENLQENFQTRQRRPPGNLVGIPKVFDNNCDLDFWILRSKAGVDCSTACYKWQQIVNNSGVYSYMTVRACYDSLFGTSPSPIDEASCKSNAKNLDCLPEANLIESSCLCRGSDFCNNSLQIFNFYNFLLLIFAQTFGLCFFG</sequence>
<protein>
    <submittedName>
        <fullName evidence="2">Uncharacterized protein</fullName>
    </submittedName>
</protein>
<organism evidence="1 2">
    <name type="scientific">Panagrolaimus sp. JU765</name>
    <dbReference type="NCBI Taxonomy" id="591449"/>
    <lineage>
        <taxon>Eukaryota</taxon>
        <taxon>Metazoa</taxon>
        <taxon>Ecdysozoa</taxon>
        <taxon>Nematoda</taxon>
        <taxon>Chromadorea</taxon>
        <taxon>Rhabditida</taxon>
        <taxon>Tylenchina</taxon>
        <taxon>Panagrolaimomorpha</taxon>
        <taxon>Panagrolaimoidea</taxon>
        <taxon>Panagrolaimidae</taxon>
        <taxon>Panagrolaimus</taxon>
    </lineage>
</organism>
<name>A0AC34QWP5_9BILA</name>
<dbReference type="WBParaSite" id="JU765_v2.g20049.t2">
    <property type="protein sequence ID" value="JU765_v2.g20049.t2"/>
    <property type="gene ID" value="JU765_v2.g20049"/>
</dbReference>
<reference evidence="2" key="1">
    <citation type="submission" date="2022-11" db="UniProtKB">
        <authorList>
            <consortium name="WormBaseParasite"/>
        </authorList>
    </citation>
    <scope>IDENTIFICATION</scope>
</reference>